<dbReference type="SMART" id="SM00436">
    <property type="entry name" value="TOP1Bc"/>
    <property type="match status" value="1"/>
</dbReference>
<dbReference type="PANTHER" id="PTHR43505:SF1">
    <property type="entry name" value="REVERSE GYRASE"/>
    <property type="match status" value="1"/>
</dbReference>
<keyword evidence="11 14" id="KW-0413">Isomerase</keyword>
<dbReference type="InterPro" id="IPR023405">
    <property type="entry name" value="Topo_IA_core_domain"/>
</dbReference>
<keyword evidence="9 14" id="KW-0799">Topoisomerase</keyword>
<comment type="caution">
    <text evidence="20">The sequence shown here is derived from an EMBL/GenBank/DDBJ whole genome shotgun (WGS) entry which is preliminary data.</text>
</comment>
<evidence type="ECO:0000256" key="2">
    <source>
        <dbReference type="ARBA" id="ARBA00011245"/>
    </source>
</evidence>
<evidence type="ECO:0000256" key="1">
    <source>
        <dbReference type="ARBA" id="ARBA00004496"/>
    </source>
</evidence>
<evidence type="ECO:0000256" key="13">
    <source>
        <dbReference type="ARBA" id="ARBA00049360"/>
    </source>
</evidence>
<dbReference type="CDD" id="cd17924">
    <property type="entry name" value="DDXDc_reverse_gyrase"/>
    <property type="match status" value="1"/>
</dbReference>
<comment type="domain">
    <text evidence="14">Introduction of positive supercoils requires the cooperation of both domains. The helicase-like domain probably does not directly unwind DNA, but more likely acts by driving ATP-dependent conformational changes within the whole enzyme. A beta hairpin in the 'latch' region of the N-terminal domain plays a regulatory role in the enzyme, repressing topoisomerase activity in the absence of ATP and preventing the enzyme from acting as an ATP-independent relaxing enzyme; it also helps to coordinate nucleotide hydrolysis by the ATPase domain with the supercoiling activity of the topoisomerase domain.</text>
</comment>
<dbReference type="SUPFAM" id="SSF56712">
    <property type="entry name" value="Prokaryotic type I DNA topoisomerase"/>
    <property type="match status" value="1"/>
</dbReference>
<dbReference type="PROSITE" id="PS52036">
    <property type="entry name" value="ZF_RG_N"/>
    <property type="match status" value="1"/>
</dbReference>
<dbReference type="InterPro" id="IPR040569">
    <property type="entry name" value="Znf_Rg"/>
</dbReference>
<feature type="region of interest" description="Topoisomerase I" evidence="14">
    <location>
        <begin position="608"/>
        <end position="1167"/>
    </location>
</feature>
<dbReference type="SUPFAM" id="SSF52540">
    <property type="entry name" value="P-loop containing nucleoside triphosphate hydrolases"/>
    <property type="match status" value="2"/>
</dbReference>
<dbReference type="InterPro" id="IPR013824">
    <property type="entry name" value="Topo_IA_cen_sub1"/>
</dbReference>
<keyword evidence="5 14" id="KW-0547">Nucleotide-binding</keyword>
<dbReference type="InterPro" id="IPR003601">
    <property type="entry name" value="Topo_IA_2"/>
</dbReference>
<dbReference type="Gene3D" id="3.40.50.140">
    <property type="match status" value="1"/>
</dbReference>
<dbReference type="Gene3D" id="1.10.290.10">
    <property type="entry name" value="Topoisomerase I, domain 4"/>
    <property type="match status" value="1"/>
</dbReference>
<dbReference type="Gene3D" id="1.10.460.10">
    <property type="entry name" value="Topoisomerase I, domain 2"/>
    <property type="match status" value="1"/>
</dbReference>
<dbReference type="CDD" id="cd18798">
    <property type="entry name" value="SF2_C_reverse_gyrase"/>
    <property type="match status" value="1"/>
</dbReference>
<dbReference type="InterPro" id="IPR027417">
    <property type="entry name" value="P-loop_NTPase"/>
</dbReference>
<comment type="cofactor">
    <cofactor evidence="14">
        <name>Zn(2+)</name>
        <dbReference type="ChEBI" id="CHEBI:29105"/>
    </cofactor>
    <text evidence="14">Binds 1 or 2 zinc ions per subunit.</text>
</comment>
<dbReference type="PANTHER" id="PTHR43505">
    <property type="entry name" value="REVERSE GYRASE"/>
    <property type="match status" value="1"/>
</dbReference>
<dbReference type="PROSITE" id="PS51192">
    <property type="entry name" value="HELICASE_ATP_BIND_1"/>
    <property type="match status" value="1"/>
</dbReference>
<feature type="domain" description="Helicase ATP-binding" evidence="17">
    <location>
        <begin position="87"/>
        <end position="249"/>
    </location>
</feature>
<evidence type="ECO:0000313" key="20">
    <source>
        <dbReference type="EMBL" id="MBK3332139.1"/>
    </source>
</evidence>
<feature type="active site" description="O-(5'-phospho-DNA)-tyrosine intermediate" evidence="14">
    <location>
        <position position="901"/>
    </location>
</feature>
<dbReference type="SMART" id="SM00493">
    <property type="entry name" value="TOPRIM"/>
    <property type="match status" value="1"/>
</dbReference>
<feature type="domain" description="Toprim" evidence="16">
    <location>
        <begin position="611"/>
        <end position="743"/>
    </location>
</feature>
<dbReference type="CDD" id="cd00186">
    <property type="entry name" value="TOP1Ac"/>
    <property type="match status" value="1"/>
</dbReference>
<dbReference type="EC" id="5.6.2.-" evidence="14"/>
<organism evidence="20 21">
    <name type="scientific">Persephonella atlantica</name>
    <dbReference type="NCBI Taxonomy" id="2699429"/>
    <lineage>
        <taxon>Bacteria</taxon>
        <taxon>Pseudomonadati</taxon>
        <taxon>Aquificota</taxon>
        <taxon>Aquificia</taxon>
        <taxon>Aquificales</taxon>
        <taxon>Hydrogenothermaceae</taxon>
        <taxon>Persephonella</taxon>
    </lineage>
</organism>
<comment type="similarity">
    <text evidence="14">In the C-terminal section; belongs to the type IA topoisomerase family.</text>
</comment>
<evidence type="ECO:0000259" key="17">
    <source>
        <dbReference type="PROSITE" id="PS51192"/>
    </source>
</evidence>
<dbReference type="InterPro" id="IPR013497">
    <property type="entry name" value="Topo_IA_cen"/>
</dbReference>
<keyword evidence="21" id="KW-1185">Reference proteome</keyword>
<dbReference type="Pfam" id="PF01131">
    <property type="entry name" value="Topoisom_bac"/>
    <property type="match status" value="1"/>
</dbReference>
<dbReference type="NCBIfam" id="TIGR01054">
    <property type="entry name" value="rgy"/>
    <property type="match status" value="1"/>
</dbReference>
<evidence type="ECO:0000256" key="11">
    <source>
        <dbReference type="ARBA" id="ARBA00023235"/>
    </source>
</evidence>
<comment type="catalytic activity">
    <reaction evidence="13 14 15">
        <text>ATP + H2O = ADP + phosphate + H(+)</text>
        <dbReference type="Rhea" id="RHEA:13065"/>
        <dbReference type="ChEBI" id="CHEBI:15377"/>
        <dbReference type="ChEBI" id="CHEBI:15378"/>
        <dbReference type="ChEBI" id="CHEBI:30616"/>
        <dbReference type="ChEBI" id="CHEBI:43474"/>
        <dbReference type="ChEBI" id="CHEBI:456216"/>
    </reaction>
</comment>
<keyword evidence="14 20" id="KW-0378">Hydrolase</keyword>
<comment type="function">
    <text evidence="14">Modifies the topological state of DNA by introducing positive supercoils in an ATP-dependent process, increasing the linking number in steps of +1. Binds to single-stranded DNA, transiently cleaves and then rejoins the ends, introducing a positive supercoil in the process. The scissile phosphodiester is attacked by the catalytic tyrosine of the enzyme, resulting in the formation of a DNA-(5'-phosphotyrosyl)-enzyme intermediate. Probably involved in rewinding DNA strands in regions of the chromosome that have opened up to allow replication, transcription, DNA repair and/or for DNA protection.</text>
</comment>
<evidence type="ECO:0000256" key="3">
    <source>
        <dbReference type="ARBA" id="ARBA00022490"/>
    </source>
</evidence>
<evidence type="ECO:0000256" key="5">
    <source>
        <dbReference type="ARBA" id="ARBA00022741"/>
    </source>
</evidence>
<gene>
    <name evidence="14 20" type="primary">rgy</name>
    <name evidence="20" type="ORF">GWK41_03535</name>
</gene>
<keyword evidence="10 14" id="KW-0238">DNA-binding</keyword>
<comment type="subunit">
    <text evidence="2 14">Monomer.</text>
</comment>
<evidence type="ECO:0000256" key="8">
    <source>
        <dbReference type="ARBA" id="ARBA00022840"/>
    </source>
</evidence>
<dbReference type="Pfam" id="PF01751">
    <property type="entry name" value="Toprim"/>
    <property type="match status" value="1"/>
</dbReference>
<comment type="similarity">
    <text evidence="12 14">In the N-terminal section; belongs to the DEAD box helicase family. DDVD subfamily.</text>
</comment>
<evidence type="ECO:0000313" key="21">
    <source>
        <dbReference type="Proteomes" id="UP000772812"/>
    </source>
</evidence>
<comment type="miscellaneous">
    <text evidence="14">This enzyme is the only unique feature of hyperthermophilic bacteria/archaea known and seems to be essential for adaptation to life at high temperatures. It may play a role in stabilization of DNA at high temperatures.</text>
</comment>
<dbReference type="PRINTS" id="PR00417">
    <property type="entry name" value="PRTPISMRASEI"/>
</dbReference>
<name>A0ABS1GGU6_9AQUI</name>
<keyword evidence="6 14" id="KW-0863">Zinc-finger</keyword>
<keyword evidence="3 14" id="KW-0963">Cytoplasm</keyword>
<dbReference type="InterPro" id="IPR006171">
    <property type="entry name" value="TOPRIM_dom"/>
</dbReference>
<dbReference type="Pfam" id="PF00270">
    <property type="entry name" value="DEAD"/>
    <property type="match status" value="1"/>
</dbReference>
<dbReference type="InterPro" id="IPR005736">
    <property type="entry name" value="Reverse_gyrase"/>
</dbReference>
<dbReference type="HAMAP" id="MF_01125">
    <property type="entry name" value="Reverse_gyrase"/>
    <property type="match status" value="1"/>
</dbReference>
<evidence type="ECO:0000256" key="7">
    <source>
        <dbReference type="ARBA" id="ARBA00022833"/>
    </source>
</evidence>
<dbReference type="InterPro" id="IPR003602">
    <property type="entry name" value="Topo_IA_DNA-bd_dom"/>
</dbReference>
<comment type="subcellular location">
    <subcellularLocation>
        <location evidence="1 14">Cytoplasm</location>
    </subcellularLocation>
</comment>
<dbReference type="EMBL" id="JAACYA010000001">
    <property type="protein sequence ID" value="MBK3332139.1"/>
    <property type="molecule type" value="Genomic_DNA"/>
</dbReference>
<dbReference type="SMART" id="SM00437">
    <property type="entry name" value="TOP1Ac"/>
    <property type="match status" value="1"/>
</dbReference>
<dbReference type="InterPro" id="IPR014001">
    <property type="entry name" value="Helicase_ATP-bd"/>
</dbReference>
<comment type="function">
    <text evidence="15">Modifies the topological state of DNA by introducing positive supercoils in an ATP-dependent process, increasing the linking number in steps of +1. Binds to single-stranded DNA, transiently cleaves and then rejoins the ends, introducing a positive supercoil in the process. The scissile phosphodiester is attacked by the catalytic tyrosine of the enzyme, resulting in the formation of a DNA-(5'-phosphotyrosyl)-enzyme intermediate. Involved in rewinding DNA strands in regions of the chromosome that have opened up to allow replication, transcription, DNA repair and/or for DNA protection.</text>
</comment>
<keyword evidence="7 14" id="KW-0862">Zinc</keyword>
<dbReference type="Gene3D" id="2.60.510.20">
    <property type="match status" value="1"/>
</dbReference>
<dbReference type="SMART" id="SM00487">
    <property type="entry name" value="DEXDc"/>
    <property type="match status" value="1"/>
</dbReference>
<evidence type="ECO:0000259" key="19">
    <source>
        <dbReference type="PROSITE" id="PS52039"/>
    </source>
</evidence>
<protein>
    <recommendedName>
        <fullName evidence="14 15">Reverse gyrase</fullName>
        <ecNumber evidence="14">5.6.2.-</ecNumber>
    </recommendedName>
</protein>
<dbReference type="Proteomes" id="UP000772812">
    <property type="component" value="Unassembled WGS sequence"/>
</dbReference>
<keyword evidence="4 14" id="KW-0479">Metal-binding</keyword>
<reference evidence="20 21" key="1">
    <citation type="journal article" date="2021" name="Syst. Appl. Microbiol.">
        <title>Persephonella atlantica sp. nov.: How to adapt to physico-chemical gradients in high temperature hydrothermal habitats.</title>
        <authorList>
            <person name="Francois D.X."/>
            <person name="Godfroy A."/>
            <person name="Mathien C."/>
            <person name="Aube J."/>
            <person name="Cathalot C."/>
            <person name="Lesongeur F."/>
            <person name="L'Haridon S."/>
            <person name="Philippon X."/>
            <person name="Roussel E.G."/>
        </authorList>
    </citation>
    <scope>NUCLEOTIDE SEQUENCE [LARGE SCALE GENOMIC DNA]</scope>
    <source>
        <strain evidence="20 21">MO1340</strain>
    </source>
</reference>
<evidence type="ECO:0000259" key="18">
    <source>
        <dbReference type="PROSITE" id="PS52036"/>
    </source>
</evidence>
<sequence>MKKETIPLIYKNMCPNCGGDITSERLFKGLVCENCLPEEIDRKELCDFLGYGRFTDVCHLWDRVRDFKQFFKEIIKNDLWSIQETWATRFFMNISYALLAPTGIGKTTFGLVLSKYLKEKENKKAYLIFPTQMLVNQAHERLVSFGVPEEEILAYTSKFASTKKRQEELKERIKNNDFQILLTTTMFLYKNIDIIPKGEYALVFVDDVDSILKTAKNIDKVLMLLGFSQEDIDYTLKFITFKQNLFKKGQPSEEDLEIYQHWQSKIQKITQKRKGVLIVSSATSNPRSKRVNLFRELLGFEVGRPSLTLRNIEDVYEKPENVWERSIEAIKQLGKGGLAFLSSSETVETLEKYVEFLNKNGITAVSYQDLMDRIDDFREGKIQIAVGFASYRNPLARGIDLPDVIRYAVFVGVPKLQFNIRFEEEFLHLYYFLLSLTPFLARKKLIDPVQIKQLYDYINYLKIYAFIPPEKLEPGKLEKMRKIQLYVRELIEKPDIFAAVQQSPEITLKKEGDSFVLTTADVTGYIQASGRTSRLYAGGLTKGLAYLLVDDEKAFYSLQKKVRWFSEDIQFKSVDQINISEILEEIDRDREKVRKVLSGQMISEERQSFLTTVVVVESPNKARTIANFFGKPLRRKLKNLDAYEIAIGDRFLTIVASKGHVFDLNKEEEYFGVKKNGSFIPIFEPIDEGKNQIIQSIRELDLEVNEIFIATDPDTEGEKISYDLYLNSLPYNYNIKRAEFHEVTKWAFLNAVNNPRDFDVNLVKAQLVRRIADRWIGFTISQYIQEKLHRHWLSAGRVQTPVLEWIIDRTDQAKQKIAIIRVEINGYPFEFQFEDKKKAKWFYDHLQFVMIEEKEKKEEHLFVKPFTTDIMLSEAARELRFSPQETMQLAQDLFEAGLITYHRTDSFRVSEAGVFVAREYITENFGEEYLKVRTFSGAGGAHECIRPTKPMDADDLRSTIFTMNIQGITNRHIKLYDLIFKRFIASQMRETVVEKTLFEVKAFDEKIEEEINTRIIQHGYDLILPVKIYTIPTGKVEVENRKSYHLKPKLPYYTFATVIQEMKEKGIGRPSTYAVTVQKLLDRHYIVERRGYLFPTKLGRAVISLIKKREEIYRFVSENFTKQLEEIMDRVEKGEADYQKELEKLFTQLKEKRLFFKVRLGEYAYEE</sequence>
<evidence type="ECO:0000256" key="12">
    <source>
        <dbReference type="ARBA" id="ARBA00043976"/>
    </source>
</evidence>
<dbReference type="PROSITE" id="PS50880">
    <property type="entry name" value="TOPRIM"/>
    <property type="match status" value="1"/>
</dbReference>
<feature type="domain" description="RG N-terminal-type" evidence="18">
    <location>
        <begin position="4"/>
        <end position="42"/>
    </location>
</feature>
<dbReference type="GO" id="GO:0003678">
    <property type="term" value="F:DNA helicase activity"/>
    <property type="evidence" value="ECO:0007669"/>
    <property type="project" value="UniProtKB-EC"/>
</dbReference>
<evidence type="ECO:0000256" key="9">
    <source>
        <dbReference type="ARBA" id="ARBA00023029"/>
    </source>
</evidence>
<evidence type="ECO:0000256" key="6">
    <source>
        <dbReference type="ARBA" id="ARBA00022771"/>
    </source>
</evidence>
<dbReference type="GO" id="GO:0016787">
    <property type="term" value="F:hydrolase activity"/>
    <property type="evidence" value="ECO:0007669"/>
    <property type="project" value="UniProtKB-KW"/>
</dbReference>
<accession>A0ABS1GGU6</accession>
<evidence type="ECO:0000256" key="10">
    <source>
        <dbReference type="ARBA" id="ARBA00023125"/>
    </source>
</evidence>
<evidence type="ECO:0000256" key="15">
    <source>
        <dbReference type="RuleBase" id="RU004026"/>
    </source>
</evidence>
<feature type="domain" description="Topo IA-type catalytic" evidence="19">
    <location>
        <begin position="759"/>
        <end position="1155"/>
    </location>
</feature>
<dbReference type="Pfam" id="PF17915">
    <property type="entry name" value="zf_Rg"/>
    <property type="match status" value="1"/>
</dbReference>
<evidence type="ECO:0000256" key="14">
    <source>
        <dbReference type="HAMAP-Rule" id="MF_01125"/>
    </source>
</evidence>
<dbReference type="RefSeq" id="WP_200673524.1">
    <property type="nucleotide sequence ID" value="NZ_JAACYA010000001.1"/>
</dbReference>
<evidence type="ECO:0000256" key="4">
    <source>
        <dbReference type="ARBA" id="ARBA00022723"/>
    </source>
</evidence>
<dbReference type="InterPro" id="IPR013826">
    <property type="entry name" value="Topo_IA_cen_sub3"/>
</dbReference>
<feature type="binding site" evidence="14">
    <location>
        <position position="83"/>
    </location>
    <ligand>
        <name>ATP</name>
        <dbReference type="ChEBI" id="CHEBI:30616"/>
    </ligand>
</feature>
<dbReference type="Gene3D" id="3.40.50.300">
    <property type="entry name" value="P-loop containing nucleotide triphosphate hydrolases"/>
    <property type="match status" value="3"/>
</dbReference>
<dbReference type="InterPro" id="IPR011545">
    <property type="entry name" value="DEAD/DEAH_box_helicase_dom"/>
</dbReference>
<proteinExistence type="inferred from homology"/>
<keyword evidence="8 14" id="KW-0067">ATP-binding</keyword>
<dbReference type="PROSITE" id="PS52039">
    <property type="entry name" value="TOPO_IA_2"/>
    <property type="match status" value="1"/>
</dbReference>
<evidence type="ECO:0000259" key="16">
    <source>
        <dbReference type="PROSITE" id="PS50880"/>
    </source>
</evidence>